<feature type="domain" description="Nudix hydrolase" evidence="2">
    <location>
        <begin position="11"/>
        <end position="179"/>
    </location>
</feature>
<dbReference type="OrthoDB" id="10259236at2759"/>
<dbReference type="Proteomes" id="UP000015100">
    <property type="component" value="Unassembled WGS sequence"/>
</dbReference>
<dbReference type="GO" id="GO:0006754">
    <property type="term" value="P:ATP biosynthetic process"/>
    <property type="evidence" value="ECO:0007669"/>
    <property type="project" value="TreeGrafter"/>
</dbReference>
<dbReference type="STRING" id="1284197.S8A5J7"/>
<dbReference type="OMA" id="KIIWWYI"/>
<dbReference type="SUPFAM" id="SSF55811">
    <property type="entry name" value="Nudix"/>
    <property type="match status" value="1"/>
</dbReference>
<dbReference type="PANTHER" id="PTHR21340:SF0">
    <property type="entry name" value="BIS(5'-NUCLEOSYL)-TETRAPHOSPHATASE [ASYMMETRICAL]"/>
    <property type="match status" value="1"/>
</dbReference>
<dbReference type="Gene3D" id="3.90.79.10">
    <property type="entry name" value="Nucleoside Triphosphate Pyrophosphohydrolase"/>
    <property type="match status" value="1"/>
</dbReference>
<evidence type="ECO:0000256" key="1">
    <source>
        <dbReference type="ARBA" id="ARBA00022801"/>
    </source>
</evidence>
<accession>S8A5J7</accession>
<reference evidence="3 4" key="1">
    <citation type="journal article" date="2013" name="PLoS Genet.">
        <title>Genomic mechanisms accounting for the adaptation to parasitism in nematode-trapping fungi.</title>
        <authorList>
            <person name="Meerupati T."/>
            <person name="Andersson K.M."/>
            <person name="Friman E."/>
            <person name="Kumar D."/>
            <person name="Tunlid A."/>
            <person name="Ahren D."/>
        </authorList>
    </citation>
    <scope>NUCLEOTIDE SEQUENCE [LARGE SCALE GENOMIC DNA]</scope>
    <source>
        <strain evidence="3 4">CBS 200.50</strain>
    </source>
</reference>
<dbReference type="EMBL" id="AQGS01000575">
    <property type="protein sequence ID" value="EPS38285.1"/>
    <property type="molecule type" value="Genomic_DNA"/>
</dbReference>
<dbReference type="AlphaFoldDB" id="S8A5J7"/>
<dbReference type="PANTHER" id="PTHR21340">
    <property type="entry name" value="DIADENOSINE 5,5-P1,P4-TETRAPHOSPHATE PYROPHOSPHOHYDROLASE MUTT"/>
    <property type="match status" value="1"/>
</dbReference>
<proteinExistence type="predicted"/>
<evidence type="ECO:0000313" key="3">
    <source>
        <dbReference type="EMBL" id="EPS38285.1"/>
    </source>
</evidence>
<sequence>MSKQIQYPATHITESAGCVLFHLSAQKICLLNAKKRNGDVELLIPKGRRNLNESRRDAAIRETTEETSYKCSLYPVKMGSRLTLAEDDEDFRDSVRLHENCTESFYMQLRNIGRKIEERAKIIWWFIAQVDEADYEKKQLEGWNGEVKENVKIEWLSFEDAVEELTYETDSAVILAAINLVKKQQTG</sequence>
<protein>
    <recommendedName>
        <fullName evidence="2">Nudix hydrolase domain-containing protein</fullName>
    </recommendedName>
</protein>
<dbReference type="InterPro" id="IPR015797">
    <property type="entry name" value="NUDIX_hydrolase-like_dom_sf"/>
</dbReference>
<evidence type="ECO:0000313" key="4">
    <source>
        <dbReference type="Proteomes" id="UP000015100"/>
    </source>
</evidence>
<gene>
    <name evidence="3" type="ORF">H072_8020</name>
</gene>
<dbReference type="HOGENOM" id="CLU_037162_2_2_1"/>
<name>S8A5J7_DACHA</name>
<dbReference type="InterPro" id="IPR051325">
    <property type="entry name" value="Nudix_hydrolase_domain"/>
</dbReference>
<keyword evidence="1" id="KW-0378">Hydrolase</keyword>
<dbReference type="GO" id="GO:0004081">
    <property type="term" value="F:bis(5'-nucleosyl)-tetraphosphatase (asymmetrical) activity"/>
    <property type="evidence" value="ECO:0007669"/>
    <property type="project" value="TreeGrafter"/>
</dbReference>
<dbReference type="InterPro" id="IPR000086">
    <property type="entry name" value="NUDIX_hydrolase_dom"/>
</dbReference>
<dbReference type="eggNOG" id="ENOG502S6AN">
    <property type="taxonomic scope" value="Eukaryota"/>
</dbReference>
<evidence type="ECO:0000259" key="2">
    <source>
        <dbReference type="PROSITE" id="PS51462"/>
    </source>
</evidence>
<keyword evidence="4" id="KW-1185">Reference proteome</keyword>
<dbReference type="GO" id="GO:0006167">
    <property type="term" value="P:AMP biosynthetic process"/>
    <property type="evidence" value="ECO:0007669"/>
    <property type="project" value="TreeGrafter"/>
</dbReference>
<dbReference type="PROSITE" id="PS51462">
    <property type="entry name" value="NUDIX"/>
    <property type="match status" value="1"/>
</dbReference>
<dbReference type="Pfam" id="PF00293">
    <property type="entry name" value="NUDIX"/>
    <property type="match status" value="1"/>
</dbReference>
<organism evidence="3 4">
    <name type="scientific">Dactylellina haptotyla (strain CBS 200.50)</name>
    <name type="common">Nematode-trapping fungus</name>
    <name type="synonym">Monacrosporium haptotylum</name>
    <dbReference type="NCBI Taxonomy" id="1284197"/>
    <lineage>
        <taxon>Eukaryota</taxon>
        <taxon>Fungi</taxon>
        <taxon>Dikarya</taxon>
        <taxon>Ascomycota</taxon>
        <taxon>Pezizomycotina</taxon>
        <taxon>Orbiliomycetes</taxon>
        <taxon>Orbiliales</taxon>
        <taxon>Orbiliaceae</taxon>
        <taxon>Dactylellina</taxon>
    </lineage>
</organism>
<reference evidence="4" key="2">
    <citation type="submission" date="2013-04" db="EMBL/GenBank/DDBJ databases">
        <title>Genomic mechanisms accounting for the adaptation to parasitism in nematode-trapping fungi.</title>
        <authorList>
            <person name="Ahren D.G."/>
        </authorList>
    </citation>
    <scope>NUCLEOTIDE SEQUENCE [LARGE SCALE GENOMIC DNA]</scope>
    <source>
        <strain evidence="4">CBS 200.50</strain>
    </source>
</reference>
<comment type="caution">
    <text evidence="3">The sequence shown here is derived from an EMBL/GenBank/DDBJ whole genome shotgun (WGS) entry which is preliminary data.</text>
</comment>